<evidence type="ECO:0000259" key="10">
    <source>
        <dbReference type="PROSITE" id="PS50042"/>
    </source>
</evidence>
<comment type="subcellular location">
    <subcellularLocation>
        <location evidence="1">Membrane</location>
        <topology evidence="1">Multi-pass membrane protein</topology>
    </subcellularLocation>
</comment>
<dbReference type="PROSITE" id="PS50042">
    <property type="entry name" value="CNMP_BINDING_3"/>
    <property type="match status" value="1"/>
</dbReference>
<dbReference type="PANTHER" id="PTHR47823:SF9">
    <property type="entry name" value="CHROMOSOME UNDETERMINED SCAFFOLD_10, WHOLE GENOME SHOTGUN SEQUENCE"/>
    <property type="match status" value="1"/>
</dbReference>
<evidence type="ECO:0000256" key="3">
    <source>
        <dbReference type="ARBA" id="ARBA00022692"/>
    </source>
</evidence>
<organism evidence="11 12">
    <name type="scientific">Euplotes crassus</name>
    <dbReference type="NCBI Taxonomy" id="5936"/>
    <lineage>
        <taxon>Eukaryota</taxon>
        <taxon>Sar</taxon>
        <taxon>Alveolata</taxon>
        <taxon>Ciliophora</taxon>
        <taxon>Intramacronucleata</taxon>
        <taxon>Spirotrichea</taxon>
        <taxon>Hypotrichia</taxon>
        <taxon>Euplotida</taxon>
        <taxon>Euplotidae</taxon>
        <taxon>Moneuplotes</taxon>
    </lineage>
</organism>
<dbReference type="Pfam" id="PF00520">
    <property type="entry name" value="Ion_trans"/>
    <property type="match status" value="1"/>
</dbReference>
<feature type="transmembrane region" description="Helical" evidence="9">
    <location>
        <begin position="380"/>
        <end position="401"/>
    </location>
</feature>
<dbReference type="SUPFAM" id="SSF81324">
    <property type="entry name" value="Voltage-gated potassium channels"/>
    <property type="match status" value="1"/>
</dbReference>
<feature type="transmembrane region" description="Helical" evidence="9">
    <location>
        <begin position="408"/>
        <end position="428"/>
    </location>
</feature>
<feature type="domain" description="Cyclic nucleotide-binding" evidence="10">
    <location>
        <begin position="517"/>
        <end position="624"/>
    </location>
</feature>
<keyword evidence="5" id="KW-0406">Ion transport</keyword>
<evidence type="ECO:0000313" key="12">
    <source>
        <dbReference type="Proteomes" id="UP001295684"/>
    </source>
</evidence>
<keyword evidence="12" id="KW-1185">Reference proteome</keyword>
<evidence type="ECO:0000256" key="7">
    <source>
        <dbReference type="ARBA" id="ARBA00023303"/>
    </source>
</evidence>
<dbReference type="InterPro" id="IPR000595">
    <property type="entry name" value="cNMP-bd_dom"/>
</dbReference>
<feature type="compositionally biased region" description="Low complexity" evidence="8">
    <location>
        <begin position="99"/>
        <end position="109"/>
    </location>
</feature>
<feature type="transmembrane region" description="Helical" evidence="9">
    <location>
        <begin position="334"/>
        <end position="360"/>
    </location>
</feature>
<protein>
    <recommendedName>
        <fullName evidence="10">Cyclic nucleotide-binding domain-containing protein</fullName>
    </recommendedName>
</protein>
<dbReference type="InterPro" id="IPR018490">
    <property type="entry name" value="cNMP-bd_dom_sf"/>
</dbReference>
<reference evidence="11" key="1">
    <citation type="submission" date="2023-07" db="EMBL/GenBank/DDBJ databases">
        <authorList>
            <consortium name="AG Swart"/>
            <person name="Singh M."/>
            <person name="Singh A."/>
            <person name="Seah K."/>
            <person name="Emmerich C."/>
        </authorList>
    </citation>
    <scope>NUCLEOTIDE SEQUENCE</scope>
    <source>
        <strain evidence="11">DP1</strain>
    </source>
</reference>
<keyword evidence="6 9" id="KW-0472">Membrane</keyword>
<evidence type="ECO:0000256" key="4">
    <source>
        <dbReference type="ARBA" id="ARBA00022989"/>
    </source>
</evidence>
<evidence type="ECO:0000256" key="8">
    <source>
        <dbReference type="SAM" id="MobiDB-lite"/>
    </source>
</evidence>
<dbReference type="Gene3D" id="2.60.120.10">
    <property type="entry name" value="Jelly Rolls"/>
    <property type="match status" value="1"/>
</dbReference>
<dbReference type="GO" id="GO:0005249">
    <property type="term" value="F:voltage-gated potassium channel activity"/>
    <property type="evidence" value="ECO:0007669"/>
    <property type="project" value="InterPro"/>
</dbReference>
<dbReference type="Proteomes" id="UP001295684">
    <property type="component" value="Unassembled WGS sequence"/>
</dbReference>
<evidence type="ECO:0000256" key="6">
    <source>
        <dbReference type="ARBA" id="ARBA00023136"/>
    </source>
</evidence>
<dbReference type="InterPro" id="IPR003938">
    <property type="entry name" value="K_chnl_volt-dep_EAG/ELK/ERG"/>
</dbReference>
<evidence type="ECO:0000256" key="1">
    <source>
        <dbReference type="ARBA" id="ARBA00004141"/>
    </source>
</evidence>
<sequence>MSKPKTSGSALGRFMNLSESINSQGPVYNADEVQQTQTKFLDTKAENQPTYFEFEDDPEHKILKAKKPNSISNFKGDIAINDKIEKERSARKRMKTIRVESSVPSSVSKSKFEEKQSYNPSHDDFDFSSKPDEPEESVKEKKSTVESKKNDELKAKKAKEAKEDRKAQILAEIMKYEKIDENAVKMKKVKRPFYCIDPLSNFHLIHCLSVLVNIFIIIIWISFESSYNDEFSFVIHIVYIVNIFDVALTGLTGVLNRDNQVDYSLLFIWKNYITSYFILDFFCAIPFDWFISKMRHQRTMRLFQTTKAFKYFYFSIILDGTLLKARIQPGTIRFLKIIFNLLSIVQVFSCSFHILHYYNVEDENWLRNGSFSDDDTLQKYMLSLFWTLQTITTVGYGTITLTNSLEKLYAIIVIIIGATIYSFIVGSISSSVHNNEEKSIKLQDKLKVLKEMGTFGNLPDELLKRIERFLKENITINGVASGTSRIPLQKCLSELPERLKIELIQYTHRDIIRKNSFFFGKPLEFALNVLSIQREITVPSDYMMYKRGDPAEEVFIIYSGSIVLYSEDWIPYVKYSAGSYFGEIEVLFKEEGAHKDYHNRSLYAYTENGAVFGVITREQLSKIFKDFKQEEEDFRQIAKERKRCIAERAHLFAHDADLSPDLIEKRDRELKFGEGRRKKLMDKFGSYISYRQFIENKYTKDSLKGADSKTKKLLTKENLVKPEDEIINPDPVPLIGEGAKDTVLDVIDSDKDIEELDYDQDVTISTTHSNAQLINDVLEVRKQVEKFKELLDASSHLIQKQ</sequence>
<dbReference type="PRINTS" id="PR01463">
    <property type="entry name" value="EAGCHANLFMLY"/>
</dbReference>
<feature type="transmembrane region" description="Helical" evidence="9">
    <location>
        <begin position="233"/>
        <end position="253"/>
    </location>
</feature>
<evidence type="ECO:0000256" key="9">
    <source>
        <dbReference type="SAM" id="Phobius"/>
    </source>
</evidence>
<feature type="region of interest" description="Disordered" evidence="8">
    <location>
        <begin position="85"/>
        <end position="159"/>
    </location>
</feature>
<feature type="transmembrane region" description="Helical" evidence="9">
    <location>
        <begin position="273"/>
        <end position="291"/>
    </location>
</feature>
<dbReference type="PANTHER" id="PTHR47823">
    <property type="entry name" value="ION_TRANS DOMAIN-CONTAINING PROTEIN"/>
    <property type="match status" value="1"/>
</dbReference>
<feature type="transmembrane region" description="Helical" evidence="9">
    <location>
        <begin position="202"/>
        <end position="221"/>
    </location>
</feature>
<dbReference type="SUPFAM" id="SSF51206">
    <property type="entry name" value="cAMP-binding domain-like"/>
    <property type="match status" value="1"/>
</dbReference>
<proteinExistence type="predicted"/>
<comment type="caution">
    <text evidence="11">The sequence shown here is derived from an EMBL/GenBank/DDBJ whole genome shotgun (WGS) entry which is preliminary data.</text>
</comment>
<evidence type="ECO:0000256" key="2">
    <source>
        <dbReference type="ARBA" id="ARBA00022448"/>
    </source>
</evidence>
<dbReference type="EMBL" id="CAMPGE010028648">
    <property type="protein sequence ID" value="CAI2386158.1"/>
    <property type="molecule type" value="Genomic_DNA"/>
</dbReference>
<dbReference type="GO" id="GO:0016020">
    <property type="term" value="C:membrane"/>
    <property type="evidence" value="ECO:0007669"/>
    <property type="project" value="UniProtKB-SubCell"/>
</dbReference>
<keyword evidence="4 9" id="KW-1133">Transmembrane helix</keyword>
<dbReference type="InterPro" id="IPR005821">
    <property type="entry name" value="Ion_trans_dom"/>
</dbReference>
<feature type="compositionally biased region" description="Basic and acidic residues" evidence="8">
    <location>
        <begin position="110"/>
        <end position="159"/>
    </location>
</feature>
<accession>A0AAD1Y6R8</accession>
<evidence type="ECO:0000313" key="11">
    <source>
        <dbReference type="EMBL" id="CAI2386158.1"/>
    </source>
</evidence>
<keyword evidence="7" id="KW-0407">Ion channel</keyword>
<dbReference type="InterPro" id="IPR014710">
    <property type="entry name" value="RmlC-like_jellyroll"/>
</dbReference>
<gene>
    <name evidence="11" type="ORF">ECRASSUSDP1_LOCUS27762</name>
</gene>
<name>A0AAD1Y6R8_EUPCR</name>
<keyword evidence="3 9" id="KW-0812">Transmembrane</keyword>
<dbReference type="AlphaFoldDB" id="A0AAD1Y6R8"/>
<keyword evidence="2" id="KW-0813">Transport</keyword>
<evidence type="ECO:0000256" key="5">
    <source>
        <dbReference type="ARBA" id="ARBA00023065"/>
    </source>
</evidence>
<dbReference type="Gene3D" id="1.10.287.70">
    <property type="match status" value="1"/>
</dbReference>